<evidence type="ECO:0000313" key="2">
    <source>
        <dbReference type="EMBL" id="KXS13598.1"/>
    </source>
</evidence>
<gene>
    <name evidence="2" type="ORF">M427DRAFT_364858</name>
</gene>
<keyword evidence="1" id="KW-0175">Coiled coil</keyword>
<sequence>MDFRHQTIVLGKAAMLTFLDEMSEDDVEELIARKKEEAEQEMRKARERAILHQDAQVKKVT</sequence>
<dbReference type="AlphaFoldDB" id="A0A139AA72"/>
<keyword evidence="3" id="KW-1185">Reference proteome</keyword>
<proteinExistence type="predicted"/>
<reference evidence="2 3" key="1">
    <citation type="journal article" date="2015" name="Genome Biol. Evol.">
        <title>Phylogenomic analyses indicate that early fungi evolved digesting cell walls of algal ancestors of land plants.</title>
        <authorList>
            <person name="Chang Y."/>
            <person name="Wang S."/>
            <person name="Sekimoto S."/>
            <person name="Aerts A.L."/>
            <person name="Choi C."/>
            <person name="Clum A."/>
            <person name="LaButti K.M."/>
            <person name="Lindquist E.A."/>
            <person name="Yee Ngan C."/>
            <person name="Ohm R.A."/>
            <person name="Salamov A.A."/>
            <person name="Grigoriev I.V."/>
            <person name="Spatafora J.W."/>
            <person name="Berbee M.L."/>
        </authorList>
    </citation>
    <scope>NUCLEOTIDE SEQUENCE [LARGE SCALE GENOMIC DNA]</scope>
    <source>
        <strain evidence="2 3">JEL478</strain>
    </source>
</reference>
<protein>
    <submittedName>
        <fullName evidence="2">Uncharacterized protein</fullName>
    </submittedName>
</protein>
<dbReference type="EMBL" id="KQ965776">
    <property type="protein sequence ID" value="KXS13598.1"/>
    <property type="molecule type" value="Genomic_DNA"/>
</dbReference>
<dbReference type="Proteomes" id="UP000070544">
    <property type="component" value="Unassembled WGS sequence"/>
</dbReference>
<accession>A0A139AA72</accession>
<feature type="coiled-coil region" evidence="1">
    <location>
        <begin position="24"/>
        <end position="55"/>
    </location>
</feature>
<evidence type="ECO:0000313" key="3">
    <source>
        <dbReference type="Proteomes" id="UP000070544"/>
    </source>
</evidence>
<evidence type="ECO:0000256" key="1">
    <source>
        <dbReference type="SAM" id="Coils"/>
    </source>
</evidence>
<organism evidence="2 3">
    <name type="scientific">Gonapodya prolifera (strain JEL478)</name>
    <name type="common">Monoblepharis prolifera</name>
    <dbReference type="NCBI Taxonomy" id="1344416"/>
    <lineage>
        <taxon>Eukaryota</taxon>
        <taxon>Fungi</taxon>
        <taxon>Fungi incertae sedis</taxon>
        <taxon>Chytridiomycota</taxon>
        <taxon>Chytridiomycota incertae sedis</taxon>
        <taxon>Monoblepharidomycetes</taxon>
        <taxon>Monoblepharidales</taxon>
        <taxon>Gonapodyaceae</taxon>
        <taxon>Gonapodya</taxon>
    </lineage>
</organism>
<name>A0A139AA72_GONPJ</name>